<evidence type="ECO:0000313" key="2">
    <source>
        <dbReference type="EMBL" id="SHH09074.1"/>
    </source>
</evidence>
<sequence length="260" mass="27243">MPGHGACRVAVRRPAPSSARPSGGRVGGPWQGAGMASRRDRRIVPTRPDLPAELADAGADLAGVRSWDGLRADASLLLPERVHDLDMVECVWQDVDATSRRFDGLVCRDVVFEGCDLAGAVLDGARLTRVRFVDCRLTGTDFGGAALEDVVIERGVATLASFRGAQSSCLWVCDTSLAEADFSSARLRRSALLDCELTGVDFTGADVEGLHLHGSSLDSLRGAGALAGAAVRVEAEQLVPLGVALLTAMGVEVAERPTAP</sequence>
<accession>A0A1M5Q4M6</accession>
<proteinExistence type="predicted"/>
<dbReference type="PANTHER" id="PTHR14136">
    <property type="entry name" value="BTB_POZ DOMAIN-CONTAINING PROTEIN KCTD9"/>
    <property type="match status" value="1"/>
</dbReference>
<dbReference type="AlphaFoldDB" id="A0A1M5Q4M6"/>
<dbReference type="InterPro" id="IPR051082">
    <property type="entry name" value="Pentapeptide-BTB/POZ_domain"/>
</dbReference>
<gene>
    <name evidence="2" type="ORF">SAMN05443575_3295</name>
</gene>
<evidence type="ECO:0000256" key="1">
    <source>
        <dbReference type="SAM" id="MobiDB-lite"/>
    </source>
</evidence>
<feature type="region of interest" description="Disordered" evidence="1">
    <location>
        <begin position="1"/>
        <end position="41"/>
    </location>
</feature>
<dbReference type="Pfam" id="PF00805">
    <property type="entry name" value="Pentapeptide"/>
    <property type="match status" value="2"/>
</dbReference>
<name>A0A1M5Q4M6_9ACTN</name>
<dbReference type="Gene3D" id="2.160.20.80">
    <property type="entry name" value="E3 ubiquitin-protein ligase SopA"/>
    <property type="match status" value="1"/>
</dbReference>
<reference evidence="2 3" key="1">
    <citation type="submission" date="2016-11" db="EMBL/GenBank/DDBJ databases">
        <authorList>
            <person name="Jaros S."/>
            <person name="Januszkiewicz K."/>
            <person name="Wedrychowicz H."/>
        </authorList>
    </citation>
    <scope>NUCLEOTIDE SEQUENCE [LARGE SCALE GENOMIC DNA]</scope>
    <source>
        <strain evidence="2 3">DSM 45627</strain>
    </source>
</reference>
<organism evidence="2 3">
    <name type="scientific">Jatrophihabitans endophyticus</name>
    <dbReference type="NCBI Taxonomy" id="1206085"/>
    <lineage>
        <taxon>Bacteria</taxon>
        <taxon>Bacillati</taxon>
        <taxon>Actinomycetota</taxon>
        <taxon>Actinomycetes</taxon>
        <taxon>Jatrophihabitantales</taxon>
        <taxon>Jatrophihabitantaceae</taxon>
        <taxon>Jatrophihabitans</taxon>
    </lineage>
</organism>
<keyword evidence="3" id="KW-1185">Reference proteome</keyword>
<evidence type="ECO:0000313" key="3">
    <source>
        <dbReference type="Proteomes" id="UP000186132"/>
    </source>
</evidence>
<dbReference type="PANTHER" id="PTHR14136:SF17">
    <property type="entry name" value="BTB_POZ DOMAIN-CONTAINING PROTEIN KCTD9"/>
    <property type="match status" value="1"/>
</dbReference>
<dbReference type="STRING" id="1206085.SAMN05443575_3295"/>
<protein>
    <submittedName>
        <fullName evidence="2">Uncharacterized protein YjbI, contains pentapeptide repeats</fullName>
    </submittedName>
</protein>
<dbReference type="SUPFAM" id="SSF141571">
    <property type="entry name" value="Pentapeptide repeat-like"/>
    <property type="match status" value="1"/>
</dbReference>
<dbReference type="Proteomes" id="UP000186132">
    <property type="component" value="Unassembled WGS sequence"/>
</dbReference>
<dbReference type="InterPro" id="IPR001646">
    <property type="entry name" value="5peptide_repeat"/>
</dbReference>
<dbReference type="EMBL" id="FQVU01000004">
    <property type="protein sequence ID" value="SHH09074.1"/>
    <property type="molecule type" value="Genomic_DNA"/>
</dbReference>